<evidence type="ECO:0000313" key="7">
    <source>
        <dbReference type="Proteomes" id="UP001178888"/>
    </source>
</evidence>
<dbReference type="EMBL" id="SMYO01000012">
    <property type="protein sequence ID" value="TDK58657.1"/>
    <property type="molecule type" value="Genomic_DNA"/>
</dbReference>
<evidence type="ECO:0000313" key="4">
    <source>
        <dbReference type="EMBL" id="MDQ6595713.1"/>
    </source>
</evidence>
<dbReference type="GO" id="GO:0033388">
    <property type="term" value="P:putrescine biosynthetic process from arginine"/>
    <property type="evidence" value="ECO:0007669"/>
    <property type="project" value="TreeGrafter"/>
</dbReference>
<dbReference type="RefSeq" id="WP_133338224.1">
    <property type="nucleotide sequence ID" value="NZ_JAVGVR010000001.1"/>
</dbReference>
<dbReference type="InterPro" id="IPR044083">
    <property type="entry name" value="RamA-like"/>
</dbReference>
<comment type="caution">
    <text evidence="5">The sequence shown here is derived from an EMBL/GenBank/DDBJ whole genome shotgun (WGS) entry which is preliminary data.</text>
</comment>
<dbReference type="Pfam" id="PF00795">
    <property type="entry name" value="CN_hydrolase"/>
    <property type="match status" value="1"/>
</dbReference>
<reference evidence="4" key="2">
    <citation type="submission" date="2023-08" db="EMBL/GenBank/DDBJ databases">
        <title>Nitrogen cycling bacteria in agricultural field soils.</title>
        <authorList>
            <person name="Jang J."/>
        </authorList>
    </citation>
    <scope>NUCLEOTIDE SEQUENCE</scope>
    <source>
        <strain evidence="4">PS3-36</strain>
    </source>
</reference>
<dbReference type="PANTHER" id="PTHR43674:SF2">
    <property type="entry name" value="BETA-UREIDOPROPIONASE"/>
    <property type="match status" value="1"/>
</dbReference>
<evidence type="ECO:0000256" key="1">
    <source>
        <dbReference type="ARBA" id="ARBA00010613"/>
    </source>
</evidence>
<dbReference type="CDD" id="cd07576">
    <property type="entry name" value="R-amidase_like"/>
    <property type="match status" value="1"/>
</dbReference>
<feature type="domain" description="CN hydrolase" evidence="3">
    <location>
        <begin position="5"/>
        <end position="241"/>
    </location>
</feature>
<organism evidence="5 6">
    <name type="scientific">Bacillus salipaludis</name>
    <dbReference type="NCBI Taxonomy" id="2547811"/>
    <lineage>
        <taxon>Bacteria</taxon>
        <taxon>Bacillati</taxon>
        <taxon>Bacillota</taxon>
        <taxon>Bacilli</taxon>
        <taxon>Bacillales</taxon>
        <taxon>Bacillaceae</taxon>
        <taxon>Bacillus</taxon>
    </lineage>
</organism>
<dbReference type="PROSITE" id="PS01227">
    <property type="entry name" value="UPF0012"/>
    <property type="match status" value="1"/>
</dbReference>
<evidence type="ECO:0000313" key="5">
    <source>
        <dbReference type="EMBL" id="TDK58657.1"/>
    </source>
</evidence>
<dbReference type="PANTHER" id="PTHR43674">
    <property type="entry name" value="NITRILASE C965.09-RELATED"/>
    <property type="match status" value="1"/>
</dbReference>
<dbReference type="InterPro" id="IPR001110">
    <property type="entry name" value="UPF0012_CS"/>
</dbReference>
<evidence type="ECO:0000313" key="6">
    <source>
        <dbReference type="Proteomes" id="UP000295132"/>
    </source>
</evidence>
<dbReference type="SUPFAM" id="SSF56317">
    <property type="entry name" value="Carbon-nitrogen hydrolase"/>
    <property type="match status" value="1"/>
</dbReference>
<evidence type="ECO:0000259" key="3">
    <source>
        <dbReference type="PROSITE" id="PS50263"/>
    </source>
</evidence>
<dbReference type="Proteomes" id="UP000295132">
    <property type="component" value="Unassembled WGS sequence"/>
</dbReference>
<protein>
    <submittedName>
        <fullName evidence="5">Carbon-nitrogen hydrolase family protein</fullName>
    </submittedName>
</protein>
<dbReference type="InterPro" id="IPR003010">
    <property type="entry name" value="C-N_Hydrolase"/>
</dbReference>
<keyword evidence="2 5" id="KW-0378">Hydrolase</keyword>
<dbReference type="Gene3D" id="3.60.110.10">
    <property type="entry name" value="Carbon-nitrogen hydrolase"/>
    <property type="match status" value="1"/>
</dbReference>
<gene>
    <name evidence="5" type="ORF">E2K98_22680</name>
    <name evidence="4" type="ORF">RCG21_04725</name>
</gene>
<dbReference type="InterPro" id="IPR036526">
    <property type="entry name" value="C-N_Hydrolase_sf"/>
</dbReference>
<accession>A0A4V3AT75</accession>
<evidence type="ECO:0000256" key="2">
    <source>
        <dbReference type="ARBA" id="ARBA00022801"/>
    </source>
</evidence>
<name>A0A4V3AT75_9BACI</name>
<dbReference type="AlphaFoldDB" id="A0A4V3AT75"/>
<comment type="similarity">
    <text evidence="1">Belongs to the carbon-nitrogen hydrolase superfamily. NIT1/NIT2 family.</text>
</comment>
<dbReference type="GO" id="GO:0050126">
    <property type="term" value="F:N-carbamoylputrescine amidase activity"/>
    <property type="evidence" value="ECO:0007669"/>
    <property type="project" value="TreeGrafter"/>
</dbReference>
<proteinExistence type="inferred from homology"/>
<reference evidence="5 6" key="1">
    <citation type="submission" date="2019-03" db="EMBL/GenBank/DDBJ databases">
        <title>Bacillus niacini sp. nov. a Nicotinate-Metabolizing Mesophile Isolated from Soil.</title>
        <authorList>
            <person name="Zhang G."/>
        </authorList>
    </citation>
    <scope>NUCLEOTIDE SEQUENCE [LARGE SCALE GENOMIC DNA]</scope>
    <source>
        <strain evidence="5 6">WN066</strain>
    </source>
</reference>
<keyword evidence="7" id="KW-1185">Reference proteome</keyword>
<dbReference type="Proteomes" id="UP001178888">
    <property type="component" value="Unassembled WGS sequence"/>
</dbReference>
<dbReference type="EMBL" id="JAVGVR010000001">
    <property type="protein sequence ID" value="MDQ6595713.1"/>
    <property type="molecule type" value="Genomic_DNA"/>
</dbReference>
<dbReference type="InterPro" id="IPR050345">
    <property type="entry name" value="Aliph_Amidase/BUP"/>
</dbReference>
<sequence length="262" mass="29708">MEANYRIALAQLAVADGNKEENLMKMESAIKSAWKESADLLILPELNLTGLVSKDQLTGIAEPREGESFNRIQRMLADYPVSVLYSFPEYVSEEEIYITSCLVGKDGEALAYYRKTHLFTEENELFSKGNELIAFSQDGLSLGFLTCYDIEFPEPARALALQGVNFLIVNSANMAPYEYIHRLFIQSRALENQIFVVYCNRIGANSKYEYHGQSAVIGPDGKIIMEIADDVETVQIIDLSFENFKKPSAVFDYLSDRRRELY</sequence>
<dbReference type="PROSITE" id="PS50263">
    <property type="entry name" value="CN_HYDROLASE"/>
    <property type="match status" value="1"/>
</dbReference>